<dbReference type="InterPro" id="IPR006311">
    <property type="entry name" value="TAT_signal"/>
</dbReference>
<sequence length="467" mass="50475">MLSISGPAGRSCDGMSRRGFLRIGGLALGGMSLPRILEAQDRSGVGSSEKAVIMVLLPGGPPHLDMFDLKPEAPAEIRGEFSPIATSVSGIAIGELMPRLAASMEKYAVVRTLVGGRDDHNLHQCLTGWESHPQQGDSRVIPGFPDGGWPSLGSVLSALRGPTDPAVPPFISLAPPAAESTTRASLNQPGYLGAAHAGFEPLKREADEASLPGVDLTRLADRRALLASLDRFRTGVDRARAVSSFDSYTTQAFDLLTSSKVAEALDLSREDPKVRDRYGVRIGVEPELGGPKLLEGFLMARRLMEAGVRCVTLAFSAWPLERESRGGFNWDWHFDNFRKARTALPMLDLGLTALVDDLEARGRLDDVSIVVWGEFGRSPRINKDAGRDHWPHVGSCLLAGGGLKTGQVIGRTDRLGERPVERPVHFREVFATLYHTLGIDAEHTFLHDRAGRPLALVDGRAPIAELI</sequence>
<keyword evidence="2" id="KW-1185">Reference proteome</keyword>
<comment type="caution">
    <text evidence="1">The sequence shown here is derived from an EMBL/GenBank/DDBJ whole genome shotgun (WGS) entry which is preliminary data.</text>
</comment>
<evidence type="ECO:0000313" key="2">
    <source>
        <dbReference type="Proteomes" id="UP000280296"/>
    </source>
</evidence>
<accession>A0A432MJX9</accession>
<organism evidence="1 2">
    <name type="scientific">Tautonia sociabilis</name>
    <dbReference type="NCBI Taxonomy" id="2080755"/>
    <lineage>
        <taxon>Bacteria</taxon>
        <taxon>Pseudomonadati</taxon>
        <taxon>Planctomycetota</taxon>
        <taxon>Planctomycetia</taxon>
        <taxon>Isosphaerales</taxon>
        <taxon>Isosphaeraceae</taxon>
        <taxon>Tautonia</taxon>
    </lineage>
</organism>
<dbReference type="InterPro" id="IPR010869">
    <property type="entry name" value="DUF1501"/>
</dbReference>
<dbReference type="AlphaFoldDB" id="A0A432MJX9"/>
<dbReference type="Proteomes" id="UP000280296">
    <property type="component" value="Unassembled WGS sequence"/>
</dbReference>
<dbReference type="PANTHER" id="PTHR43737">
    <property type="entry name" value="BLL7424 PROTEIN"/>
    <property type="match status" value="1"/>
</dbReference>
<dbReference type="InterPro" id="IPR017850">
    <property type="entry name" value="Alkaline_phosphatase_core_sf"/>
</dbReference>
<protein>
    <submittedName>
        <fullName evidence="1">DUF1501 domain-containing protein</fullName>
    </submittedName>
</protein>
<dbReference type="EMBL" id="RYZH01000020">
    <property type="protein sequence ID" value="RUL87507.1"/>
    <property type="molecule type" value="Genomic_DNA"/>
</dbReference>
<gene>
    <name evidence="1" type="ORF">TsocGM_11750</name>
</gene>
<dbReference type="OrthoDB" id="127333at2"/>
<reference evidence="1 2" key="2">
    <citation type="submission" date="2019-01" db="EMBL/GenBank/DDBJ databases">
        <title>Tautonia sociabilis, a novel thermotolerant planctomycete of Isosphaeraceae family, isolated from a 4000 m deep subterranean habitat.</title>
        <authorList>
            <person name="Kovaleva O.L."/>
            <person name="Elcheninov A.G."/>
            <person name="Van Heerden E."/>
            <person name="Toshchakov S.V."/>
            <person name="Novikov A."/>
            <person name="Bonch-Osmolovskaya E.A."/>
            <person name="Kublanov I.V."/>
        </authorList>
    </citation>
    <scope>NUCLEOTIDE SEQUENCE [LARGE SCALE GENOMIC DNA]</scope>
    <source>
        <strain evidence="1 2">GM2012</strain>
    </source>
</reference>
<dbReference type="Pfam" id="PF07394">
    <property type="entry name" value="DUF1501"/>
    <property type="match status" value="1"/>
</dbReference>
<dbReference type="SUPFAM" id="SSF53649">
    <property type="entry name" value="Alkaline phosphatase-like"/>
    <property type="match status" value="1"/>
</dbReference>
<dbReference type="PROSITE" id="PS51318">
    <property type="entry name" value="TAT"/>
    <property type="match status" value="1"/>
</dbReference>
<proteinExistence type="predicted"/>
<evidence type="ECO:0000313" key="1">
    <source>
        <dbReference type="EMBL" id="RUL87507.1"/>
    </source>
</evidence>
<dbReference type="PANTHER" id="PTHR43737:SF1">
    <property type="entry name" value="DUF1501 DOMAIN-CONTAINING PROTEIN"/>
    <property type="match status" value="1"/>
</dbReference>
<reference evidence="1 2" key="1">
    <citation type="submission" date="2018-12" db="EMBL/GenBank/DDBJ databases">
        <authorList>
            <person name="Toschakov S.V."/>
        </authorList>
    </citation>
    <scope>NUCLEOTIDE SEQUENCE [LARGE SCALE GENOMIC DNA]</scope>
    <source>
        <strain evidence="1 2">GM2012</strain>
    </source>
</reference>
<name>A0A432MJX9_9BACT</name>